<name>A0A7Z7N6E0_9BURK</name>
<keyword evidence="2" id="KW-1185">Reference proteome</keyword>
<reference evidence="1 2" key="1">
    <citation type="submission" date="2017-09" db="EMBL/GenBank/DDBJ databases">
        <authorList>
            <person name="Varghese N."/>
            <person name="Submissions S."/>
        </authorList>
    </citation>
    <scope>NUCLEOTIDE SEQUENCE [LARGE SCALE GENOMIC DNA]</scope>
    <source>
        <strain evidence="1 2">OK806</strain>
    </source>
</reference>
<protein>
    <submittedName>
        <fullName evidence="1">Uncharacterized protein</fullName>
    </submittedName>
</protein>
<dbReference type="OrthoDB" id="8965971at2"/>
<sequence>MDQTTLTAHLPTIDVEITRRRLPEQNAEGITIHITATPSFDAAARLLMQGGLFPAMFPFASPFMFWANVMRACQPLLLPNAEVVRSLPEPD</sequence>
<proteinExistence type="predicted"/>
<dbReference type="EMBL" id="OCSU01000003">
    <property type="protein sequence ID" value="SOE88690.1"/>
    <property type="molecule type" value="Genomic_DNA"/>
</dbReference>
<evidence type="ECO:0000313" key="1">
    <source>
        <dbReference type="EMBL" id="SOE88690.1"/>
    </source>
</evidence>
<gene>
    <name evidence="1" type="ORF">SAMN05446927_7311</name>
</gene>
<organism evidence="1 2">
    <name type="scientific">Caballeronia arationis</name>
    <dbReference type="NCBI Taxonomy" id="1777142"/>
    <lineage>
        <taxon>Bacteria</taxon>
        <taxon>Pseudomonadati</taxon>
        <taxon>Pseudomonadota</taxon>
        <taxon>Betaproteobacteria</taxon>
        <taxon>Burkholderiales</taxon>
        <taxon>Burkholderiaceae</taxon>
        <taxon>Caballeronia</taxon>
    </lineage>
</organism>
<evidence type="ECO:0000313" key="2">
    <source>
        <dbReference type="Proteomes" id="UP000219522"/>
    </source>
</evidence>
<dbReference type="Proteomes" id="UP000219522">
    <property type="component" value="Unassembled WGS sequence"/>
</dbReference>
<dbReference type="AlphaFoldDB" id="A0A7Z7N6E0"/>
<comment type="caution">
    <text evidence="1">The sequence shown here is derived from an EMBL/GenBank/DDBJ whole genome shotgun (WGS) entry which is preliminary data.</text>
</comment>
<accession>A0A7Z7N6E0</accession>
<dbReference type="RefSeq" id="WP_062642179.1">
    <property type="nucleotide sequence ID" value="NZ_FCOG02000133.1"/>
</dbReference>